<feature type="transmembrane region" description="Helical" evidence="8">
    <location>
        <begin position="49"/>
        <end position="66"/>
    </location>
</feature>
<dbReference type="SUPFAM" id="SSF56317">
    <property type="entry name" value="Carbon-nitrogen hydrolase"/>
    <property type="match status" value="1"/>
</dbReference>
<feature type="transmembrane region" description="Helical" evidence="8">
    <location>
        <begin position="133"/>
        <end position="152"/>
    </location>
</feature>
<dbReference type="PANTHER" id="PTHR38686">
    <property type="entry name" value="APOLIPOPROTEIN N-ACYLTRANSFERASE"/>
    <property type="match status" value="1"/>
</dbReference>
<dbReference type="GO" id="GO:0042158">
    <property type="term" value="P:lipoprotein biosynthetic process"/>
    <property type="evidence" value="ECO:0007669"/>
    <property type="project" value="UniProtKB-UniRule"/>
</dbReference>
<dbReference type="UniPathway" id="UPA00666"/>
<dbReference type="InterPro" id="IPR004563">
    <property type="entry name" value="Apolipo_AcylTrfase"/>
</dbReference>
<proteinExistence type="inferred from homology"/>
<evidence type="ECO:0000256" key="6">
    <source>
        <dbReference type="ARBA" id="ARBA00023136"/>
    </source>
</evidence>
<feature type="transmembrane region" description="Helical" evidence="8">
    <location>
        <begin position="26"/>
        <end position="43"/>
    </location>
</feature>
<feature type="transmembrane region" description="Helical" evidence="8">
    <location>
        <begin position="105"/>
        <end position="126"/>
    </location>
</feature>
<dbReference type="PANTHER" id="PTHR38686:SF1">
    <property type="entry name" value="APOLIPOPROTEIN N-ACYLTRANSFERASE"/>
    <property type="match status" value="1"/>
</dbReference>
<feature type="transmembrane region" description="Helical" evidence="8">
    <location>
        <begin position="216"/>
        <end position="236"/>
    </location>
</feature>
<keyword evidence="3 8" id="KW-0808">Transferase</keyword>
<feature type="domain" description="CN hydrolase" evidence="9">
    <location>
        <begin position="245"/>
        <end position="494"/>
    </location>
</feature>
<gene>
    <name evidence="8" type="primary">lnt</name>
    <name evidence="10" type="ORF">AA23TX_04176</name>
</gene>
<keyword evidence="10" id="KW-0449">Lipoprotein</keyword>
<feature type="transmembrane region" description="Helical" evidence="8">
    <location>
        <begin position="504"/>
        <end position="526"/>
    </location>
</feature>
<feature type="transmembrane region" description="Helical" evidence="8">
    <location>
        <begin position="73"/>
        <end position="93"/>
    </location>
</feature>
<dbReference type="InterPro" id="IPR003010">
    <property type="entry name" value="C-N_Hydrolase"/>
</dbReference>
<evidence type="ECO:0000256" key="7">
    <source>
        <dbReference type="ARBA" id="ARBA00023315"/>
    </source>
</evidence>
<dbReference type="EC" id="2.3.1.269" evidence="8"/>
<evidence type="ECO:0000256" key="4">
    <source>
        <dbReference type="ARBA" id="ARBA00022692"/>
    </source>
</evidence>
<dbReference type="EMBL" id="CABVGP010000001">
    <property type="protein sequence ID" value="VVJ19155.1"/>
    <property type="molecule type" value="Genomic_DNA"/>
</dbReference>
<comment type="function">
    <text evidence="8">Catalyzes the phospholipid dependent N-acylation of the N-terminal cysteine of apolipoprotein, the last step in lipoprotein maturation.</text>
</comment>
<dbReference type="InterPro" id="IPR036526">
    <property type="entry name" value="C-N_Hydrolase_sf"/>
</dbReference>
<dbReference type="InterPro" id="IPR045378">
    <property type="entry name" value="LNT_N"/>
</dbReference>
<dbReference type="GO" id="GO:0016410">
    <property type="term" value="F:N-acyltransferase activity"/>
    <property type="evidence" value="ECO:0007669"/>
    <property type="project" value="UniProtKB-UniRule"/>
</dbReference>
<keyword evidence="7 8" id="KW-0012">Acyltransferase</keyword>
<organism evidence="10 11">
    <name type="scientific">Amycolatopsis camponoti</name>
    <dbReference type="NCBI Taxonomy" id="2606593"/>
    <lineage>
        <taxon>Bacteria</taxon>
        <taxon>Bacillati</taxon>
        <taxon>Actinomycetota</taxon>
        <taxon>Actinomycetes</taxon>
        <taxon>Pseudonocardiales</taxon>
        <taxon>Pseudonocardiaceae</taxon>
        <taxon>Amycolatopsis</taxon>
    </lineage>
</organism>
<dbReference type="Proteomes" id="UP000399805">
    <property type="component" value="Unassembled WGS sequence"/>
</dbReference>
<accession>A0A6I8LUA0</accession>
<evidence type="ECO:0000313" key="11">
    <source>
        <dbReference type="Proteomes" id="UP000399805"/>
    </source>
</evidence>
<comment type="catalytic activity">
    <reaction evidence="8">
        <text>N-terminal S-1,2-diacyl-sn-glyceryl-L-cysteinyl-[lipoprotein] + a glycerophospholipid = N-acyl-S-1,2-diacyl-sn-glyceryl-L-cysteinyl-[lipoprotein] + a 2-acyl-sn-glycero-3-phospholipid + H(+)</text>
        <dbReference type="Rhea" id="RHEA:48228"/>
        <dbReference type="Rhea" id="RHEA-COMP:14681"/>
        <dbReference type="Rhea" id="RHEA-COMP:14684"/>
        <dbReference type="ChEBI" id="CHEBI:15378"/>
        <dbReference type="ChEBI" id="CHEBI:136912"/>
        <dbReference type="ChEBI" id="CHEBI:140656"/>
        <dbReference type="ChEBI" id="CHEBI:140657"/>
        <dbReference type="ChEBI" id="CHEBI:140660"/>
        <dbReference type="EC" id="2.3.1.269"/>
    </reaction>
</comment>
<dbReference type="AlphaFoldDB" id="A0A6I8LUA0"/>
<keyword evidence="11" id="KW-1185">Reference proteome</keyword>
<dbReference type="Pfam" id="PF20154">
    <property type="entry name" value="LNT_N"/>
    <property type="match status" value="1"/>
</dbReference>
<keyword evidence="6 8" id="KW-0472">Membrane</keyword>
<evidence type="ECO:0000256" key="8">
    <source>
        <dbReference type="HAMAP-Rule" id="MF_01148"/>
    </source>
</evidence>
<dbReference type="Gene3D" id="3.60.110.10">
    <property type="entry name" value="Carbon-nitrogen hydrolase"/>
    <property type="match status" value="1"/>
</dbReference>
<evidence type="ECO:0000256" key="2">
    <source>
        <dbReference type="ARBA" id="ARBA00022475"/>
    </source>
</evidence>
<dbReference type="Pfam" id="PF00795">
    <property type="entry name" value="CN_hydrolase"/>
    <property type="match status" value="1"/>
</dbReference>
<sequence>MAVTVADPEPGTPHHPARTRRFPRAWLLRLAGALVSGFAYYLSFAPRPLWWLAPLAFAGFALVLRGRRSFRGAFGYGFAFGFVFFLPLLTWLLDFLGPDFGPWPWLGLSFALALYYGLAGGLMTLVSRLPAGPLWAALVFIALETPRAWFPFGGFPWGRVAFSQPEGAFLPLASIGGAPLVGLAVVLTGFCLAALLGRLWDGREALTAALRTRPAVFAATGTLLPLVAGLALWPTIGTGAQDGERTVATVQGNAPNIGLALQGEREVLRHNTIAESQRLLDAVHAGKVPKPDLVLWPESATTVTGPDPQVDQLVANFGVPALIGAIYELPDRHLQNSVIAWDPHTGPGQRYAKQQLVPFGEYVPARKLAELVTPFLDSETVDMVPGDGTNQTMDVAGTKVGVFVCYEAAFDFPARDAVRDGAELLVVPTNNAWYGESEMSVQQLAMSRLRAVEHGRSVVVSAVSGVSAIVAPDGTVTSSTGLFTADSLVGRVPLRTQTTLSDRLGAWTEYGLLALAIAGVAGGLVLRFRTRRDSAGTAGDTAD</sequence>
<evidence type="ECO:0000313" key="10">
    <source>
        <dbReference type="EMBL" id="VVJ19155.1"/>
    </source>
</evidence>
<feature type="transmembrane region" description="Helical" evidence="8">
    <location>
        <begin position="172"/>
        <end position="196"/>
    </location>
</feature>
<reference evidence="10 11" key="1">
    <citation type="submission" date="2019-09" db="EMBL/GenBank/DDBJ databases">
        <authorList>
            <person name="Leyn A S."/>
        </authorList>
    </citation>
    <scope>NUCLEOTIDE SEQUENCE [LARGE SCALE GENOMIC DNA]</scope>
    <source>
        <strain evidence="10">AA231_1</strain>
    </source>
</reference>
<keyword evidence="4 8" id="KW-0812">Transmembrane</keyword>
<evidence type="ECO:0000256" key="5">
    <source>
        <dbReference type="ARBA" id="ARBA00022989"/>
    </source>
</evidence>
<evidence type="ECO:0000256" key="3">
    <source>
        <dbReference type="ARBA" id="ARBA00022679"/>
    </source>
</evidence>
<protein>
    <recommendedName>
        <fullName evidence="8">Apolipoprotein N-acyltransferase</fullName>
        <shortName evidence="8">ALP N-acyltransferase</shortName>
        <ecNumber evidence="8">2.3.1.269</ecNumber>
    </recommendedName>
</protein>
<dbReference type="RefSeq" id="WP_155544055.1">
    <property type="nucleotide sequence ID" value="NZ_CABVGP010000001.1"/>
</dbReference>
<dbReference type="HAMAP" id="MF_01148">
    <property type="entry name" value="Lnt"/>
    <property type="match status" value="1"/>
</dbReference>
<comment type="pathway">
    <text evidence="8">Protein modification; lipoprotein biosynthesis (N-acyl transfer).</text>
</comment>
<dbReference type="PROSITE" id="PS50263">
    <property type="entry name" value="CN_HYDROLASE"/>
    <property type="match status" value="1"/>
</dbReference>
<evidence type="ECO:0000256" key="1">
    <source>
        <dbReference type="ARBA" id="ARBA00004651"/>
    </source>
</evidence>
<keyword evidence="5 8" id="KW-1133">Transmembrane helix</keyword>
<keyword evidence="2 8" id="KW-1003">Cell membrane</keyword>
<dbReference type="NCBIfam" id="TIGR00546">
    <property type="entry name" value="lnt"/>
    <property type="match status" value="1"/>
</dbReference>
<comment type="similarity">
    <text evidence="8">Belongs to the CN hydrolase family. Apolipoprotein N-acyltransferase subfamily.</text>
</comment>
<dbReference type="CDD" id="cd07571">
    <property type="entry name" value="ALP_N-acyl_transferase"/>
    <property type="match status" value="1"/>
</dbReference>
<name>A0A6I8LUA0_9PSEU</name>
<comment type="subcellular location">
    <subcellularLocation>
        <location evidence="1 8">Cell membrane</location>
        <topology evidence="1 8">Multi-pass membrane protein</topology>
    </subcellularLocation>
</comment>
<evidence type="ECO:0000259" key="9">
    <source>
        <dbReference type="PROSITE" id="PS50263"/>
    </source>
</evidence>
<dbReference type="GO" id="GO:0005886">
    <property type="term" value="C:plasma membrane"/>
    <property type="evidence" value="ECO:0007669"/>
    <property type="project" value="UniProtKB-SubCell"/>
</dbReference>